<keyword evidence="2" id="KW-0378">Hydrolase</keyword>
<dbReference type="PANTHER" id="PTHR43798:SF33">
    <property type="entry name" value="HYDROLASE, PUTATIVE (AFU_ORTHOLOGUE AFUA_2G14860)-RELATED"/>
    <property type="match status" value="1"/>
</dbReference>
<reference evidence="3" key="1">
    <citation type="journal article" date="2019" name="Int. J. Syst. Evol. Microbiol.">
        <title>The Global Catalogue of Microorganisms (GCM) 10K type strain sequencing project: providing services to taxonomists for standard genome sequencing and annotation.</title>
        <authorList>
            <consortium name="The Broad Institute Genomics Platform"/>
            <consortium name="The Broad Institute Genome Sequencing Center for Infectious Disease"/>
            <person name="Wu L."/>
            <person name="Ma J."/>
        </authorList>
    </citation>
    <scope>NUCLEOTIDE SEQUENCE [LARGE SCALE GENOMIC DNA]</scope>
    <source>
        <strain evidence="3">KCTC 52640</strain>
    </source>
</reference>
<keyword evidence="3" id="KW-1185">Reference proteome</keyword>
<dbReference type="Gene3D" id="3.40.50.1820">
    <property type="entry name" value="alpha/beta hydrolase"/>
    <property type="match status" value="1"/>
</dbReference>
<dbReference type="Proteomes" id="UP001595462">
    <property type="component" value="Unassembled WGS sequence"/>
</dbReference>
<proteinExistence type="predicted"/>
<dbReference type="SUPFAM" id="SSF53474">
    <property type="entry name" value="alpha/beta-Hydrolases"/>
    <property type="match status" value="1"/>
</dbReference>
<sequence length="321" mass="35020">MILATTRCEDLRIHSTETPGEHIHLRKKYAGETPASPGKAILFVHGATYPGAMFDVAGSSWLDHAVADGYAAYALDVRGYGASTRPAALDAPPRDNKPFARAESAVADITDCVATIRERTGVETIDIVGWSWGTMTSGMYAASQPGSINRLVLFAPVYCCHRADRIAGLADRDDPSQLRMLGAYRTENIDDASTRWNSEITAADPDDWRDPAILEAWFTAMLKNEPGDAVRAPNGVLVDLWEAFNERPRYDAGAIKVPTLVIRGSADATAIRADGLTLFDALGSEHKQYVEIAHTTHFALLERRAPQLFESVSRFLSGSQK</sequence>
<dbReference type="GO" id="GO:0016787">
    <property type="term" value="F:hydrolase activity"/>
    <property type="evidence" value="ECO:0007669"/>
    <property type="project" value="UniProtKB-KW"/>
</dbReference>
<dbReference type="Pfam" id="PF00561">
    <property type="entry name" value="Abhydrolase_1"/>
    <property type="match status" value="1"/>
</dbReference>
<evidence type="ECO:0000313" key="2">
    <source>
        <dbReference type="EMBL" id="MFC3103953.1"/>
    </source>
</evidence>
<dbReference type="InterPro" id="IPR050266">
    <property type="entry name" value="AB_hydrolase_sf"/>
</dbReference>
<feature type="domain" description="AB hydrolase-1" evidence="1">
    <location>
        <begin position="40"/>
        <end position="302"/>
    </location>
</feature>
<dbReference type="RefSeq" id="WP_380688472.1">
    <property type="nucleotide sequence ID" value="NZ_JBHRSS010000003.1"/>
</dbReference>
<dbReference type="InterPro" id="IPR029058">
    <property type="entry name" value="AB_hydrolase_fold"/>
</dbReference>
<dbReference type="InterPro" id="IPR000073">
    <property type="entry name" value="AB_hydrolase_1"/>
</dbReference>
<evidence type="ECO:0000313" key="3">
    <source>
        <dbReference type="Proteomes" id="UP001595462"/>
    </source>
</evidence>
<name>A0ABV7EMK4_9GAMM</name>
<protein>
    <submittedName>
        <fullName evidence="2">Alpha/beta hydrolase</fullName>
    </submittedName>
</protein>
<gene>
    <name evidence="2" type="ORF">ACFOSU_08615</name>
</gene>
<dbReference type="EMBL" id="JBHRSS010000003">
    <property type="protein sequence ID" value="MFC3103953.1"/>
    <property type="molecule type" value="Genomic_DNA"/>
</dbReference>
<accession>A0ABV7EMK4</accession>
<organism evidence="2 3">
    <name type="scientific">Salinisphaera aquimarina</name>
    <dbReference type="NCBI Taxonomy" id="2094031"/>
    <lineage>
        <taxon>Bacteria</taxon>
        <taxon>Pseudomonadati</taxon>
        <taxon>Pseudomonadota</taxon>
        <taxon>Gammaproteobacteria</taxon>
        <taxon>Salinisphaerales</taxon>
        <taxon>Salinisphaeraceae</taxon>
        <taxon>Salinisphaera</taxon>
    </lineage>
</organism>
<comment type="caution">
    <text evidence="2">The sequence shown here is derived from an EMBL/GenBank/DDBJ whole genome shotgun (WGS) entry which is preliminary data.</text>
</comment>
<evidence type="ECO:0000259" key="1">
    <source>
        <dbReference type="Pfam" id="PF00561"/>
    </source>
</evidence>
<dbReference type="PANTHER" id="PTHR43798">
    <property type="entry name" value="MONOACYLGLYCEROL LIPASE"/>
    <property type="match status" value="1"/>
</dbReference>